<reference evidence="4 5" key="1">
    <citation type="submission" date="2019-05" db="EMBL/GenBank/DDBJ databases">
        <title>Emergence of the Ug99 lineage of the wheat stem rust pathogen through somatic hybridization.</title>
        <authorList>
            <person name="Li F."/>
            <person name="Upadhyaya N.M."/>
            <person name="Sperschneider J."/>
            <person name="Matny O."/>
            <person name="Nguyen-Phuc H."/>
            <person name="Mago R."/>
            <person name="Raley C."/>
            <person name="Miller M.E."/>
            <person name="Silverstein K.A.T."/>
            <person name="Henningsen E."/>
            <person name="Hirsch C.D."/>
            <person name="Visser B."/>
            <person name="Pretorius Z.A."/>
            <person name="Steffenson B.J."/>
            <person name="Schwessinger B."/>
            <person name="Dodds P.N."/>
            <person name="Figueroa M."/>
        </authorList>
    </citation>
    <scope>NUCLEOTIDE SEQUENCE [LARGE SCALE GENOMIC DNA]</scope>
    <source>
        <strain evidence="2">21-0</strain>
        <strain evidence="3 5">Ug99</strain>
    </source>
</reference>
<proteinExistence type="predicted"/>
<protein>
    <submittedName>
        <fullName evidence="2">Uncharacterized protein</fullName>
    </submittedName>
</protein>
<dbReference type="Proteomes" id="UP000324748">
    <property type="component" value="Unassembled WGS sequence"/>
</dbReference>
<comment type="caution">
    <text evidence="2">The sequence shown here is derived from an EMBL/GenBank/DDBJ whole genome shotgun (WGS) entry which is preliminary data.</text>
</comment>
<dbReference type="AlphaFoldDB" id="A0A5B0LQI6"/>
<accession>A0A5B0LQI6</accession>
<dbReference type="EMBL" id="VDEP01000440">
    <property type="protein sequence ID" value="KAA1082005.1"/>
    <property type="molecule type" value="Genomic_DNA"/>
</dbReference>
<feature type="chain" id="PRO_5036137013" evidence="1">
    <location>
        <begin position="19"/>
        <end position="52"/>
    </location>
</feature>
<feature type="signal peptide" evidence="1">
    <location>
        <begin position="1"/>
        <end position="18"/>
    </location>
</feature>
<dbReference type="OrthoDB" id="10310440at2759"/>
<evidence type="ECO:0000313" key="2">
    <source>
        <dbReference type="EMBL" id="KAA1066389.1"/>
    </source>
</evidence>
<keyword evidence="1" id="KW-0732">Signal</keyword>
<dbReference type="Proteomes" id="UP000325313">
    <property type="component" value="Unassembled WGS sequence"/>
</dbReference>
<evidence type="ECO:0000313" key="4">
    <source>
        <dbReference type="Proteomes" id="UP000324748"/>
    </source>
</evidence>
<evidence type="ECO:0000256" key="1">
    <source>
        <dbReference type="SAM" id="SignalP"/>
    </source>
</evidence>
<evidence type="ECO:0000313" key="5">
    <source>
        <dbReference type="Proteomes" id="UP000325313"/>
    </source>
</evidence>
<evidence type="ECO:0000313" key="3">
    <source>
        <dbReference type="EMBL" id="KAA1082005.1"/>
    </source>
</evidence>
<dbReference type="EMBL" id="VSWC01000196">
    <property type="protein sequence ID" value="KAA1066389.1"/>
    <property type="molecule type" value="Genomic_DNA"/>
</dbReference>
<keyword evidence="4" id="KW-1185">Reference proteome</keyword>
<organism evidence="2 4">
    <name type="scientific">Puccinia graminis f. sp. tritici</name>
    <dbReference type="NCBI Taxonomy" id="56615"/>
    <lineage>
        <taxon>Eukaryota</taxon>
        <taxon>Fungi</taxon>
        <taxon>Dikarya</taxon>
        <taxon>Basidiomycota</taxon>
        <taxon>Pucciniomycotina</taxon>
        <taxon>Pucciniomycetes</taxon>
        <taxon>Pucciniales</taxon>
        <taxon>Pucciniaceae</taxon>
        <taxon>Puccinia</taxon>
    </lineage>
</organism>
<sequence length="52" mass="5547">MLLVLTSTVALSVAISTAFPVLIPVPITCYRPGNADTPRFIVILSRFGPFLG</sequence>
<name>A0A5B0LQI6_PUCGR</name>
<gene>
    <name evidence="2" type="ORF">PGT21_029654</name>
    <name evidence="3" type="ORF">PGTUg99_032423</name>
</gene>